<dbReference type="Proteomes" id="UP000732377">
    <property type="component" value="Unassembled WGS sequence"/>
</dbReference>
<organism evidence="2 3">
    <name type="scientific">Symbiobacterium thermophilum</name>
    <dbReference type="NCBI Taxonomy" id="2734"/>
    <lineage>
        <taxon>Bacteria</taxon>
        <taxon>Bacillati</taxon>
        <taxon>Bacillota</taxon>
        <taxon>Clostridia</taxon>
        <taxon>Eubacteriales</taxon>
        <taxon>Symbiobacteriaceae</taxon>
        <taxon>Symbiobacterium</taxon>
    </lineage>
</organism>
<evidence type="ECO:0000313" key="3">
    <source>
        <dbReference type="Proteomes" id="UP000732377"/>
    </source>
</evidence>
<reference evidence="2" key="1">
    <citation type="submission" date="2017-11" db="EMBL/GenBank/DDBJ databases">
        <title>Three new genomes from thermophilic consortium.</title>
        <authorList>
            <person name="Quaggio R."/>
            <person name="Amgarten D."/>
            <person name="Setubal J.C."/>
        </authorList>
    </citation>
    <scope>NUCLEOTIDE SEQUENCE</scope>
    <source>
        <strain evidence="2">ZCTH01-B2</strain>
    </source>
</reference>
<dbReference type="SMART" id="SM00418">
    <property type="entry name" value="HTH_ARSR"/>
    <property type="match status" value="1"/>
</dbReference>
<dbReference type="InterPro" id="IPR036388">
    <property type="entry name" value="WH-like_DNA-bd_sf"/>
</dbReference>
<evidence type="ECO:0000259" key="1">
    <source>
        <dbReference type="SMART" id="SM00418"/>
    </source>
</evidence>
<evidence type="ECO:0000313" key="2">
    <source>
        <dbReference type="EMBL" id="MBY6274849.1"/>
    </source>
</evidence>
<dbReference type="CDD" id="cd00090">
    <property type="entry name" value="HTH_ARSR"/>
    <property type="match status" value="1"/>
</dbReference>
<dbReference type="Gene3D" id="1.10.10.10">
    <property type="entry name" value="Winged helix-like DNA-binding domain superfamily/Winged helix DNA-binding domain"/>
    <property type="match status" value="1"/>
</dbReference>
<protein>
    <submittedName>
        <fullName evidence="2">ArsR family transcriptional regulator</fullName>
    </submittedName>
</protein>
<dbReference type="SUPFAM" id="SSF46785">
    <property type="entry name" value="Winged helix' DNA-binding domain"/>
    <property type="match status" value="1"/>
</dbReference>
<dbReference type="EMBL" id="PIUK01000005">
    <property type="protein sequence ID" value="MBY6274849.1"/>
    <property type="molecule type" value="Genomic_DNA"/>
</dbReference>
<dbReference type="PANTHER" id="PTHR38600:SF2">
    <property type="entry name" value="SLL0088 PROTEIN"/>
    <property type="match status" value="1"/>
</dbReference>
<accession>A0A953LHD7</accession>
<feature type="domain" description="HTH arsR-type" evidence="1">
    <location>
        <begin position="12"/>
        <end position="95"/>
    </location>
</feature>
<name>A0A953LHD7_SYMTR</name>
<dbReference type="InterPro" id="IPR036390">
    <property type="entry name" value="WH_DNA-bd_sf"/>
</dbReference>
<dbReference type="GO" id="GO:0003700">
    <property type="term" value="F:DNA-binding transcription factor activity"/>
    <property type="evidence" value="ECO:0007669"/>
    <property type="project" value="InterPro"/>
</dbReference>
<comment type="caution">
    <text evidence="2">The sequence shown here is derived from an EMBL/GenBank/DDBJ whole genome shotgun (WGS) entry which is preliminary data.</text>
</comment>
<sequence>MVLESYTIRDIRQLKALSHTVRVRILAALAEKPMTAKQLADLFGEEPAKTSYHVKQLLKVGLVELKFTRETQNGIVEKYYQAIAREFQTDPLLTTQPGGRSRLEPALVRELNQVQSDFLRAYRADREQVGADGQAGGPQDPADGSAVHHGLHRLRLNAGQREAFLRELRDLIARYEDAEGDYAFHFLAYPHPHQAGAPGPVTSARGHT</sequence>
<dbReference type="InterPro" id="IPR001845">
    <property type="entry name" value="HTH_ArsR_DNA-bd_dom"/>
</dbReference>
<gene>
    <name evidence="2" type="ORF">CWE10_01325</name>
</gene>
<dbReference type="InterPro" id="IPR011991">
    <property type="entry name" value="ArsR-like_HTH"/>
</dbReference>
<dbReference type="AlphaFoldDB" id="A0A953LHD7"/>
<dbReference type="Pfam" id="PF12840">
    <property type="entry name" value="HTH_20"/>
    <property type="match status" value="1"/>
</dbReference>
<dbReference type="PANTHER" id="PTHR38600">
    <property type="entry name" value="TRANSCRIPTIONAL REGULATORY PROTEIN"/>
    <property type="match status" value="1"/>
</dbReference>
<proteinExistence type="predicted"/>